<keyword evidence="2" id="KW-1185">Reference proteome</keyword>
<sequence>MTPNLPQGASRRELRKAVLRMRLEMHRQELRHEMLQIGHPLKQVREYGRRLRRGNAPFLLTGGALALVGLIGRKSGWRRWLRLALIVMPLLRRTQQGTGRRSPLR</sequence>
<dbReference type="Proteomes" id="UP000199460">
    <property type="component" value="Unassembled WGS sequence"/>
</dbReference>
<dbReference type="EMBL" id="FNJJ01000007">
    <property type="protein sequence ID" value="SDP92593.1"/>
    <property type="molecule type" value="Genomic_DNA"/>
</dbReference>
<evidence type="ECO:0000313" key="1">
    <source>
        <dbReference type="EMBL" id="SDP92593.1"/>
    </source>
</evidence>
<dbReference type="AlphaFoldDB" id="A0A1H0WPJ9"/>
<organism evidence="1 2">
    <name type="scientific">Ectopseudomonas guguanensis</name>
    <dbReference type="NCBI Taxonomy" id="1198456"/>
    <lineage>
        <taxon>Bacteria</taxon>
        <taxon>Pseudomonadati</taxon>
        <taxon>Pseudomonadota</taxon>
        <taxon>Gammaproteobacteria</taxon>
        <taxon>Pseudomonadales</taxon>
        <taxon>Pseudomonadaceae</taxon>
        <taxon>Ectopseudomonas</taxon>
    </lineage>
</organism>
<dbReference type="GeneID" id="300932222"/>
<evidence type="ECO:0000313" key="2">
    <source>
        <dbReference type="Proteomes" id="UP000199460"/>
    </source>
</evidence>
<dbReference type="RefSeq" id="WP_090431292.1">
    <property type="nucleotide sequence ID" value="NZ_CP040349.1"/>
</dbReference>
<reference evidence="2" key="1">
    <citation type="submission" date="2016-10" db="EMBL/GenBank/DDBJ databases">
        <authorList>
            <person name="Varghese N."/>
            <person name="Submissions S."/>
        </authorList>
    </citation>
    <scope>NUCLEOTIDE SEQUENCE [LARGE SCALE GENOMIC DNA]</scope>
    <source>
        <strain evidence="2">JCM 18416</strain>
    </source>
</reference>
<dbReference type="OrthoDB" id="7031058at2"/>
<evidence type="ECO:0008006" key="3">
    <source>
        <dbReference type="Google" id="ProtNLM"/>
    </source>
</evidence>
<name>A0A1H0WPJ9_9GAMM</name>
<gene>
    <name evidence="1" type="ORF">SAMN05216213_107235</name>
</gene>
<protein>
    <recommendedName>
        <fullName evidence="3">YqjK-like protein</fullName>
    </recommendedName>
</protein>
<proteinExistence type="predicted"/>
<accession>A0A1H0WPJ9</accession>